<evidence type="ECO:0000313" key="1">
    <source>
        <dbReference type="EMBL" id="CAE4667528.1"/>
    </source>
</evidence>
<proteinExistence type="predicted"/>
<protein>
    <submittedName>
        <fullName evidence="1">Uncharacterized protein</fullName>
    </submittedName>
</protein>
<dbReference type="EMBL" id="HBNS01060490">
    <property type="protein sequence ID" value="CAE4667528.1"/>
    <property type="molecule type" value="Transcribed_RNA"/>
</dbReference>
<accession>A0A7S4WEK1</accession>
<organism evidence="1">
    <name type="scientific">Ditylum brightwellii</name>
    <dbReference type="NCBI Taxonomy" id="49249"/>
    <lineage>
        <taxon>Eukaryota</taxon>
        <taxon>Sar</taxon>
        <taxon>Stramenopiles</taxon>
        <taxon>Ochrophyta</taxon>
        <taxon>Bacillariophyta</taxon>
        <taxon>Mediophyceae</taxon>
        <taxon>Lithodesmiophycidae</taxon>
        <taxon>Lithodesmiales</taxon>
        <taxon>Lithodesmiaceae</taxon>
        <taxon>Ditylum</taxon>
    </lineage>
</organism>
<reference evidence="1" key="1">
    <citation type="submission" date="2021-01" db="EMBL/GenBank/DDBJ databases">
        <authorList>
            <person name="Corre E."/>
            <person name="Pelletier E."/>
            <person name="Niang G."/>
            <person name="Scheremetjew M."/>
            <person name="Finn R."/>
            <person name="Kale V."/>
            <person name="Holt S."/>
            <person name="Cochrane G."/>
            <person name="Meng A."/>
            <person name="Brown T."/>
            <person name="Cohen L."/>
        </authorList>
    </citation>
    <scope>NUCLEOTIDE SEQUENCE</scope>
    <source>
        <strain evidence="1">GSO104</strain>
    </source>
</reference>
<name>A0A7S4WEK1_9STRA</name>
<sequence>MALFRLKKLPRSCIPRGHEYIFVWSLSPPSNNKKEETKSPPNQTEHVRHHFLELPSNNDIIFSRHQEKLRKRIFPKHGNHNTPVERLS</sequence>
<gene>
    <name evidence="1" type="ORF">DBRI00130_LOCUS43553</name>
</gene>
<dbReference type="AlphaFoldDB" id="A0A7S4WEK1"/>